<protein>
    <recommendedName>
        <fullName evidence="2">F-box/LRR-repeat protein 15-like leucin rich repeat domain-containing protein</fullName>
    </recommendedName>
</protein>
<feature type="region of interest" description="Disordered" evidence="1">
    <location>
        <begin position="135"/>
        <end position="168"/>
    </location>
</feature>
<dbReference type="Pfam" id="PF25372">
    <property type="entry name" value="DUF7885"/>
    <property type="match status" value="1"/>
</dbReference>
<evidence type="ECO:0000259" key="2">
    <source>
        <dbReference type="Pfam" id="PF25372"/>
    </source>
</evidence>
<dbReference type="EMBL" id="JANTQA010000048">
    <property type="protein sequence ID" value="KAJ3431296.1"/>
    <property type="molecule type" value="Genomic_DNA"/>
</dbReference>
<dbReference type="InterPro" id="IPR057207">
    <property type="entry name" value="FBXL15_LRR"/>
</dbReference>
<dbReference type="GO" id="GO:0031146">
    <property type="term" value="P:SCF-dependent proteasomal ubiquitin-dependent protein catabolic process"/>
    <property type="evidence" value="ECO:0007669"/>
    <property type="project" value="TreeGrafter"/>
</dbReference>
<dbReference type="SUPFAM" id="SSF52047">
    <property type="entry name" value="RNI-like"/>
    <property type="match status" value="1"/>
</dbReference>
<sequence length="423" mass="48661">MSYGFEESEEKTFEVPTLTDLCFQKLTENMEIIKNYNKPIPYQIGDKLIENLKPVLEDTIIEKLIGSLETKEILSLNSPLLTNKSFERFSSLRNLRVFEFEENNQVTSNSIFLLMKLPENSGIFLEKRLKKYEMSQKQKNKKKKNNSPSKSKDLEIQPKPKNSSLTESQYNDFRRTVGQLFGTTKEIGLSSQLEIAYFANQMLDVGRLSQLRIVSFRKCRKLTDQGLCALTLGAPQLEVVRLSSCYRITDKGVMYLSCCRHLRVIDLSWCHRVTDHGISILSKTRGENLNAISISGCAITNTSLQSLGEYCWNLEQVKFHSCFEIDDEGVRLLCAQNRGIESLSCSSTKITDISFNLYLPSLKDLKFLEMSKLHRVSLQALQHLLNNLQKLRFIDFNCCSQISRDDLFVTELKENFPNLEIIY</sequence>
<evidence type="ECO:0000313" key="4">
    <source>
        <dbReference type="Proteomes" id="UP001146793"/>
    </source>
</evidence>
<evidence type="ECO:0000313" key="3">
    <source>
        <dbReference type="EMBL" id="KAJ3431296.1"/>
    </source>
</evidence>
<dbReference type="InterPro" id="IPR006553">
    <property type="entry name" value="Leu-rich_rpt_Cys-con_subtyp"/>
</dbReference>
<gene>
    <name evidence="3" type="ORF">M0812_02974</name>
</gene>
<accession>A0AAV7YNM5</accession>
<reference evidence="3" key="1">
    <citation type="submission" date="2022-08" db="EMBL/GenBank/DDBJ databases">
        <title>Novel sulphate-reducing endosymbionts in the free-living metamonad Anaeramoeba.</title>
        <authorList>
            <person name="Jerlstrom-Hultqvist J."/>
            <person name="Cepicka I."/>
            <person name="Gallot-Lavallee L."/>
            <person name="Salas-Leiva D."/>
            <person name="Curtis B.A."/>
            <person name="Zahonova K."/>
            <person name="Pipaliya S."/>
            <person name="Dacks J."/>
            <person name="Roger A.J."/>
        </authorList>
    </citation>
    <scope>NUCLEOTIDE SEQUENCE</scope>
    <source>
        <strain evidence="3">Busselton2</strain>
    </source>
</reference>
<dbReference type="GO" id="GO:0019005">
    <property type="term" value="C:SCF ubiquitin ligase complex"/>
    <property type="evidence" value="ECO:0007669"/>
    <property type="project" value="TreeGrafter"/>
</dbReference>
<dbReference type="PANTHER" id="PTHR13318">
    <property type="entry name" value="PARTNER OF PAIRED, ISOFORM B-RELATED"/>
    <property type="match status" value="1"/>
</dbReference>
<comment type="caution">
    <text evidence="3">The sequence shown here is derived from an EMBL/GenBank/DDBJ whole genome shotgun (WGS) entry which is preliminary data.</text>
</comment>
<evidence type="ECO:0000256" key="1">
    <source>
        <dbReference type="SAM" id="MobiDB-lite"/>
    </source>
</evidence>
<dbReference type="InterPro" id="IPR032675">
    <property type="entry name" value="LRR_dom_sf"/>
</dbReference>
<proteinExistence type="predicted"/>
<name>A0AAV7YNM5_9EUKA</name>
<feature type="domain" description="F-box/LRR-repeat protein 15-like leucin rich repeat" evidence="2">
    <location>
        <begin position="220"/>
        <end position="407"/>
    </location>
</feature>
<dbReference type="PANTHER" id="PTHR13318:SF247">
    <property type="entry name" value="GH16156P"/>
    <property type="match status" value="1"/>
</dbReference>
<organism evidence="3 4">
    <name type="scientific">Anaeramoeba flamelloides</name>
    <dbReference type="NCBI Taxonomy" id="1746091"/>
    <lineage>
        <taxon>Eukaryota</taxon>
        <taxon>Metamonada</taxon>
        <taxon>Anaeramoebidae</taxon>
        <taxon>Anaeramoeba</taxon>
    </lineage>
</organism>
<dbReference type="Proteomes" id="UP001146793">
    <property type="component" value="Unassembled WGS sequence"/>
</dbReference>
<dbReference type="AlphaFoldDB" id="A0AAV7YNM5"/>
<dbReference type="Gene3D" id="3.80.10.10">
    <property type="entry name" value="Ribonuclease Inhibitor"/>
    <property type="match status" value="2"/>
</dbReference>
<dbReference type="SMART" id="SM00367">
    <property type="entry name" value="LRR_CC"/>
    <property type="match status" value="7"/>
</dbReference>